<keyword evidence="13" id="KW-1185">Reference proteome</keyword>
<comment type="similarity">
    <text evidence="2">Belongs to the VKOR family.</text>
</comment>
<feature type="transmembrane region" description="Helical" evidence="10">
    <location>
        <begin position="151"/>
        <end position="170"/>
    </location>
</feature>
<evidence type="ECO:0000256" key="5">
    <source>
        <dbReference type="ARBA" id="ARBA00022989"/>
    </source>
</evidence>
<dbReference type="OrthoDB" id="1100563at2"/>
<name>A0A2S1YIR6_9FLAO</name>
<evidence type="ECO:0000313" key="13">
    <source>
        <dbReference type="Proteomes" id="UP000245250"/>
    </source>
</evidence>
<dbReference type="KEGG" id="fcr:HYN56_06595"/>
<evidence type="ECO:0000313" key="12">
    <source>
        <dbReference type="EMBL" id="AWK03916.1"/>
    </source>
</evidence>
<evidence type="ECO:0000256" key="7">
    <source>
        <dbReference type="ARBA" id="ARBA00023136"/>
    </source>
</evidence>
<feature type="transmembrane region" description="Helical" evidence="10">
    <location>
        <begin position="233"/>
        <end position="254"/>
    </location>
</feature>
<feature type="transmembrane region" description="Helical" evidence="10">
    <location>
        <begin position="261"/>
        <end position="282"/>
    </location>
</feature>
<evidence type="ECO:0000256" key="1">
    <source>
        <dbReference type="ARBA" id="ARBA00004141"/>
    </source>
</evidence>
<evidence type="ECO:0000256" key="10">
    <source>
        <dbReference type="SAM" id="Phobius"/>
    </source>
</evidence>
<comment type="subcellular location">
    <subcellularLocation>
        <location evidence="1">Membrane</location>
        <topology evidence="1">Multi-pass membrane protein</topology>
    </subcellularLocation>
</comment>
<accession>A0A2S1YIR6</accession>
<keyword evidence="8" id="KW-1015">Disulfide bond</keyword>
<protein>
    <recommendedName>
        <fullName evidence="11">Vitamin K epoxide reductase domain-containing protein</fullName>
    </recommendedName>
</protein>
<keyword evidence="3 10" id="KW-0812">Transmembrane</keyword>
<evidence type="ECO:0000256" key="6">
    <source>
        <dbReference type="ARBA" id="ARBA00023002"/>
    </source>
</evidence>
<keyword evidence="7 10" id="KW-0472">Membrane</keyword>
<dbReference type="InterPro" id="IPR036249">
    <property type="entry name" value="Thioredoxin-like_sf"/>
</dbReference>
<evidence type="ECO:0000256" key="3">
    <source>
        <dbReference type="ARBA" id="ARBA00022692"/>
    </source>
</evidence>
<keyword evidence="9" id="KW-0676">Redox-active center</keyword>
<dbReference type="GO" id="GO:0016491">
    <property type="term" value="F:oxidoreductase activity"/>
    <property type="evidence" value="ECO:0007669"/>
    <property type="project" value="UniProtKB-KW"/>
</dbReference>
<keyword evidence="5 10" id="KW-1133">Transmembrane helix</keyword>
<dbReference type="EMBL" id="CP029255">
    <property type="protein sequence ID" value="AWK03916.1"/>
    <property type="molecule type" value="Genomic_DNA"/>
</dbReference>
<dbReference type="Gene3D" id="3.40.30.10">
    <property type="entry name" value="Glutaredoxin"/>
    <property type="match status" value="1"/>
</dbReference>
<dbReference type="SUPFAM" id="SSF52833">
    <property type="entry name" value="Thioredoxin-like"/>
    <property type="match status" value="1"/>
</dbReference>
<keyword evidence="6" id="KW-0560">Oxidoreductase</keyword>
<dbReference type="Proteomes" id="UP000245250">
    <property type="component" value="Chromosome"/>
</dbReference>
<evidence type="ECO:0000256" key="8">
    <source>
        <dbReference type="ARBA" id="ARBA00023157"/>
    </source>
</evidence>
<feature type="transmembrane region" description="Helical" evidence="10">
    <location>
        <begin position="294"/>
        <end position="315"/>
    </location>
</feature>
<dbReference type="AlphaFoldDB" id="A0A2S1YIR6"/>
<evidence type="ECO:0000256" key="9">
    <source>
        <dbReference type="ARBA" id="ARBA00023284"/>
    </source>
</evidence>
<dbReference type="InterPro" id="IPR012932">
    <property type="entry name" value="VKOR"/>
</dbReference>
<dbReference type="Pfam" id="PF07884">
    <property type="entry name" value="VKOR"/>
    <property type="match status" value="1"/>
</dbReference>
<evidence type="ECO:0000259" key="11">
    <source>
        <dbReference type="Pfam" id="PF07884"/>
    </source>
</evidence>
<dbReference type="InterPro" id="IPR038354">
    <property type="entry name" value="VKOR_sf"/>
</dbReference>
<dbReference type="CDD" id="cd12921">
    <property type="entry name" value="VKOR_4"/>
    <property type="match status" value="1"/>
</dbReference>
<feature type="domain" description="Vitamin K epoxide reductase" evidence="11">
    <location>
        <begin position="154"/>
        <end position="278"/>
    </location>
</feature>
<dbReference type="GO" id="GO:0048038">
    <property type="term" value="F:quinone binding"/>
    <property type="evidence" value="ECO:0007669"/>
    <property type="project" value="UniProtKB-KW"/>
</dbReference>
<evidence type="ECO:0000256" key="4">
    <source>
        <dbReference type="ARBA" id="ARBA00022719"/>
    </source>
</evidence>
<proteinExistence type="inferred from homology"/>
<reference evidence="12 13" key="1">
    <citation type="submission" date="2018-05" db="EMBL/GenBank/DDBJ databases">
        <title>Genome sequencing of Flavobacterium sp. HYN0056.</title>
        <authorList>
            <person name="Yi H."/>
            <person name="Baek C."/>
        </authorList>
    </citation>
    <scope>NUCLEOTIDE SEQUENCE [LARGE SCALE GENOMIC DNA]</scope>
    <source>
        <strain evidence="12 13">HYN0056</strain>
    </source>
</reference>
<dbReference type="GO" id="GO:0016020">
    <property type="term" value="C:membrane"/>
    <property type="evidence" value="ECO:0007669"/>
    <property type="project" value="UniProtKB-SubCell"/>
</dbReference>
<feature type="transmembrane region" description="Helical" evidence="10">
    <location>
        <begin position="207"/>
        <end position="227"/>
    </location>
</feature>
<evidence type="ECO:0000256" key="2">
    <source>
        <dbReference type="ARBA" id="ARBA00006214"/>
    </source>
</evidence>
<sequence length="518" mass="59867">MLKLVQKFLQINRYSDIKSEFKDLFLSHPNYPSLFAITDSFDLLSVENAAVRVSKEQIVDLPSNFLAYFKEELILVEKIKNGVRITTLKKGSQKLSYDKFLLDWNGVIVAIEPNNVVARENLKVEYNWLKYFLPLALVTGLSFFYNGFNLFSSIFLVTSVLGLIVSIFIVQQKWGVKNTVISKFCNLSSNSSCHSVISFNDDIANRWISFSDLPLLFFSASIIAILVQPLSSAVFVGFLSLLAIPVVVCSIWIQKFEIQKWCVMCLAVSFLIIVQSVVWFSSDLFTLSFNFSTVFPYVFSLLLLIPIWASVKVMIKKMLDNENSLKELKKFKRNYSLLNFLSKKVKYTKGFEDLRGLNFGNKNAAVKLSVILSPSCGHCYKTFQEAFELVIKFPDKIFLNVLFNINPENNDNPYKAVVERLLTINRTTPGKTVEAISDWYIKRMTHKKWLKKWHVDAVSMMISQEIQKQYDWCSMNNFNYTPVKIVNERLFPNEYELNELKYFLNDFVDEVQVLERIA</sequence>
<dbReference type="Gene3D" id="1.20.1440.130">
    <property type="entry name" value="VKOR domain"/>
    <property type="match status" value="1"/>
</dbReference>
<keyword evidence="4" id="KW-0874">Quinone</keyword>
<gene>
    <name evidence="12" type="ORF">HYN56_06595</name>
</gene>
<organism evidence="12 13">
    <name type="scientific">Flavobacterium crocinum</name>
    <dbReference type="NCBI Taxonomy" id="2183896"/>
    <lineage>
        <taxon>Bacteria</taxon>
        <taxon>Pseudomonadati</taxon>
        <taxon>Bacteroidota</taxon>
        <taxon>Flavobacteriia</taxon>
        <taxon>Flavobacteriales</taxon>
        <taxon>Flavobacteriaceae</taxon>
        <taxon>Flavobacterium</taxon>
    </lineage>
</organism>